<accession>A0A6D2HWH5</accession>
<dbReference type="OrthoDB" id="1105062at2759"/>
<comment type="caution">
    <text evidence="2">The sequence shown here is derived from an EMBL/GenBank/DDBJ whole genome shotgun (WGS) entry which is preliminary data.</text>
</comment>
<keyword evidence="3" id="KW-1185">Reference proteome</keyword>
<proteinExistence type="predicted"/>
<evidence type="ECO:0000259" key="1">
    <source>
        <dbReference type="PROSITE" id="PS50181"/>
    </source>
</evidence>
<dbReference type="InterPro" id="IPR036047">
    <property type="entry name" value="F-box-like_dom_sf"/>
</dbReference>
<organism evidence="2 3">
    <name type="scientific">Microthlaspi erraticum</name>
    <dbReference type="NCBI Taxonomy" id="1685480"/>
    <lineage>
        <taxon>Eukaryota</taxon>
        <taxon>Viridiplantae</taxon>
        <taxon>Streptophyta</taxon>
        <taxon>Embryophyta</taxon>
        <taxon>Tracheophyta</taxon>
        <taxon>Spermatophyta</taxon>
        <taxon>Magnoliopsida</taxon>
        <taxon>eudicotyledons</taxon>
        <taxon>Gunneridae</taxon>
        <taxon>Pentapetalae</taxon>
        <taxon>rosids</taxon>
        <taxon>malvids</taxon>
        <taxon>Brassicales</taxon>
        <taxon>Brassicaceae</taxon>
        <taxon>Coluteocarpeae</taxon>
        <taxon>Microthlaspi</taxon>
    </lineage>
</organism>
<dbReference type="SMART" id="SM00256">
    <property type="entry name" value="FBOX"/>
    <property type="match status" value="1"/>
</dbReference>
<dbReference type="SUPFAM" id="SSF81383">
    <property type="entry name" value="F-box domain"/>
    <property type="match status" value="1"/>
</dbReference>
<name>A0A6D2HWH5_9BRAS</name>
<sequence length="385" mass="43713">METSNLSMLPLDIIRSLLERLSFIDLQRAKTVCSNWLSGSKETVPCKTGSPWLILSTDNGGSVLYNPDEDKVYKSLRDYSGTCFFANSGKWFLLLDSQTNLYIVDVFSDKRIDLPPLENLLSTTYTIERVGDKEFKRKHIDGVSSLTLRADVLRGLLWVDEKKEDYIVVYFFDTPAAYLSFCKKGDDYYTDIPLRSGVPKLLIGLTDVVLRDYCLYIFSYRCYVRVLDLSGQKGFVDVSESVPYHMRSPRTPYFSNTSIAVTRAGEVLLVESITTGSHVSFYVYKKDPNVVPLSDPHRLVEVHSLGDEALLLDLGITVPANHDSLGVIKPNSIYFTRHDRARLRKSYNLDISVFDFASKTIKHFPGLSNLNLKDARWFLPVTCQT</sequence>
<evidence type="ECO:0000313" key="2">
    <source>
        <dbReference type="EMBL" id="CAA7018339.1"/>
    </source>
</evidence>
<dbReference type="AlphaFoldDB" id="A0A6D2HWH5"/>
<dbReference type="PANTHER" id="PTHR44259">
    <property type="entry name" value="OS07G0183000 PROTEIN-RELATED"/>
    <property type="match status" value="1"/>
</dbReference>
<dbReference type="PROSITE" id="PS50181">
    <property type="entry name" value="FBOX"/>
    <property type="match status" value="1"/>
</dbReference>
<reference evidence="2" key="1">
    <citation type="submission" date="2020-01" db="EMBL/GenBank/DDBJ databases">
        <authorList>
            <person name="Mishra B."/>
        </authorList>
    </citation>
    <scope>NUCLEOTIDE SEQUENCE [LARGE SCALE GENOMIC DNA]</scope>
</reference>
<dbReference type="EMBL" id="CACVBM020000377">
    <property type="protein sequence ID" value="CAA7018339.1"/>
    <property type="molecule type" value="Genomic_DNA"/>
</dbReference>
<dbReference type="InterPro" id="IPR005174">
    <property type="entry name" value="KIB1-4_b-propeller"/>
</dbReference>
<dbReference type="Pfam" id="PF00646">
    <property type="entry name" value="F-box"/>
    <property type="match status" value="1"/>
</dbReference>
<dbReference type="PANTHER" id="PTHR44259:SF31">
    <property type="entry name" value="F-BOX FAMILY PROTEIN"/>
    <property type="match status" value="1"/>
</dbReference>
<gene>
    <name evidence="2" type="ORF">MERR_LOCUS5574</name>
</gene>
<protein>
    <recommendedName>
        <fullName evidence="1">F-box domain-containing protein</fullName>
    </recommendedName>
</protein>
<evidence type="ECO:0000313" key="3">
    <source>
        <dbReference type="Proteomes" id="UP000467841"/>
    </source>
</evidence>
<dbReference type="Pfam" id="PF03478">
    <property type="entry name" value="Beta-prop_KIB1-4"/>
    <property type="match status" value="1"/>
</dbReference>
<dbReference type="Proteomes" id="UP000467841">
    <property type="component" value="Unassembled WGS sequence"/>
</dbReference>
<dbReference type="InterPro" id="IPR050942">
    <property type="entry name" value="F-box_BR-signaling"/>
</dbReference>
<dbReference type="InterPro" id="IPR001810">
    <property type="entry name" value="F-box_dom"/>
</dbReference>
<feature type="domain" description="F-box" evidence="1">
    <location>
        <begin position="3"/>
        <end position="36"/>
    </location>
</feature>